<keyword evidence="1" id="KW-0833">Ubl conjugation pathway</keyword>
<protein>
    <recommendedName>
        <fullName evidence="1">E3 ubiquitin-protein ligase listerin</fullName>
        <ecNumber evidence="1">2.3.2.27</ecNumber>
    </recommendedName>
    <alternativeName>
        <fullName evidence="1">RING-type E3 ubiquitin transferase listerin</fullName>
    </alternativeName>
</protein>
<dbReference type="PANTHER" id="PTHR12389:SF0">
    <property type="entry name" value="E3 UBIQUITIN-PROTEIN LIGASE LISTERIN"/>
    <property type="match status" value="1"/>
</dbReference>
<feature type="region of interest" description="Disordered" evidence="2">
    <location>
        <begin position="1"/>
        <end position="25"/>
    </location>
</feature>
<evidence type="ECO:0000259" key="3">
    <source>
        <dbReference type="Pfam" id="PF22958"/>
    </source>
</evidence>
<comment type="caution">
    <text evidence="4">The sequence shown here is derived from an EMBL/GenBank/DDBJ whole genome shotgun (WGS) entry which is preliminary data.</text>
</comment>
<dbReference type="Pfam" id="PF22958">
    <property type="entry name" value="Ltn1_1st"/>
    <property type="match status" value="1"/>
</dbReference>
<dbReference type="GO" id="GO:1990116">
    <property type="term" value="P:ribosome-associated ubiquitin-dependent protein catabolic process"/>
    <property type="evidence" value="ECO:0007669"/>
    <property type="project" value="UniProtKB-UniRule"/>
</dbReference>
<evidence type="ECO:0000313" key="5">
    <source>
        <dbReference type="Proteomes" id="UP001516400"/>
    </source>
</evidence>
<reference evidence="4 5" key="1">
    <citation type="journal article" date="2021" name="BMC Biol.">
        <title>Horizontally acquired antibacterial genes associated with adaptive radiation of ladybird beetles.</title>
        <authorList>
            <person name="Li H.S."/>
            <person name="Tang X.F."/>
            <person name="Huang Y.H."/>
            <person name="Xu Z.Y."/>
            <person name="Chen M.L."/>
            <person name="Du X.Y."/>
            <person name="Qiu B.Y."/>
            <person name="Chen P.T."/>
            <person name="Zhang W."/>
            <person name="Slipinski A."/>
            <person name="Escalona H.E."/>
            <person name="Waterhouse R.M."/>
            <person name="Zwick A."/>
            <person name="Pang H."/>
        </authorList>
    </citation>
    <scope>NUCLEOTIDE SEQUENCE [LARGE SCALE GENOMIC DNA]</scope>
    <source>
        <strain evidence="4">SYSU2018</strain>
    </source>
</reference>
<evidence type="ECO:0000256" key="1">
    <source>
        <dbReference type="RuleBase" id="RU367090"/>
    </source>
</evidence>
<dbReference type="GO" id="GO:0005829">
    <property type="term" value="C:cytosol"/>
    <property type="evidence" value="ECO:0007669"/>
    <property type="project" value="UniProtKB-UniRule"/>
</dbReference>
<comment type="catalytic activity">
    <reaction evidence="1">
        <text>S-ubiquitinyl-[E2 ubiquitin-conjugating enzyme]-L-cysteine + [acceptor protein]-L-lysine = [E2 ubiquitin-conjugating enzyme]-L-cysteine + N(6)-ubiquitinyl-[acceptor protein]-L-lysine.</text>
        <dbReference type="EC" id="2.3.2.27"/>
    </reaction>
</comment>
<dbReference type="GO" id="GO:1990112">
    <property type="term" value="C:RQC complex"/>
    <property type="evidence" value="ECO:0007669"/>
    <property type="project" value="UniProtKB-UniRule"/>
</dbReference>
<comment type="similarity">
    <text evidence="1">Belongs to the LTN1 family.</text>
</comment>
<dbReference type="GO" id="GO:0008270">
    <property type="term" value="F:zinc ion binding"/>
    <property type="evidence" value="ECO:0007669"/>
    <property type="project" value="UniProtKB-KW"/>
</dbReference>
<feature type="compositionally biased region" description="Polar residues" evidence="2">
    <location>
        <begin position="1"/>
        <end position="22"/>
    </location>
</feature>
<dbReference type="GO" id="GO:0061630">
    <property type="term" value="F:ubiquitin protein ligase activity"/>
    <property type="evidence" value="ECO:0007669"/>
    <property type="project" value="UniProtKB-UniRule"/>
</dbReference>
<dbReference type="InterPro" id="IPR011989">
    <property type="entry name" value="ARM-like"/>
</dbReference>
<dbReference type="AlphaFoldDB" id="A0ABD2NP20"/>
<comment type="function">
    <text evidence="1">E3 ubiquitin-protein ligase. Component of the ribosome quality control complex (RQC), a ribosome-associated complex that mediates ubiquitination and extraction of incompletely synthesized nascent chains for proteasomal degradation.</text>
</comment>
<organism evidence="4 5">
    <name type="scientific">Cryptolaemus montrouzieri</name>
    <dbReference type="NCBI Taxonomy" id="559131"/>
    <lineage>
        <taxon>Eukaryota</taxon>
        <taxon>Metazoa</taxon>
        <taxon>Ecdysozoa</taxon>
        <taxon>Arthropoda</taxon>
        <taxon>Hexapoda</taxon>
        <taxon>Insecta</taxon>
        <taxon>Pterygota</taxon>
        <taxon>Neoptera</taxon>
        <taxon>Endopterygota</taxon>
        <taxon>Coleoptera</taxon>
        <taxon>Polyphaga</taxon>
        <taxon>Cucujiformia</taxon>
        <taxon>Coccinelloidea</taxon>
        <taxon>Coccinellidae</taxon>
        <taxon>Scymninae</taxon>
        <taxon>Scymnini</taxon>
        <taxon>Cryptolaemus</taxon>
    </lineage>
</organism>
<accession>A0ABD2NP20</accession>
<comment type="pathway">
    <text evidence="1">Protein modification; protein ubiquitination.</text>
</comment>
<dbReference type="Gene3D" id="1.25.10.10">
    <property type="entry name" value="Leucine-rich Repeat Variant"/>
    <property type="match status" value="1"/>
</dbReference>
<dbReference type="InterPro" id="IPR039795">
    <property type="entry name" value="LTN1/Rkr1"/>
</dbReference>
<keyword evidence="1" id="KW-0862">Zinc</keyword>
<dbReference type="InterPro" id="IPR016024">
    <property type="entry name" value="ARM-type_fold"/>
</dbReference>
<keyword evidence="1" id="KW-0808">Transferase</keyword>
<dbReference type="EMBL" id="JABFTP020000124">
    <property type="protein sequence ID" value="KAL3280345.1"/>
    <property type="molecule type" value="Genomic_DNA"/>
</dbReference>
<keyword evidence="1" id="KW-0479">Metal-binding</keyword>
<dbReference type="GO" id="GO:0072344">
    <property type="term" value="P:rescue of stalled ribosome"/>
    <property type="evidence" value="ECO:0007669"/>
    <property type="project" value="UniProtKB-UniRule"/>
</dbReference>
<gene>
    <name evidence="4" type="ORF">HHI36_017834</name>
</gene>
<evidence type="ECO:0000313" key="4">
    <source>
        <dbReference type="EMBL" id="KAL3280345.1"/>
    </source>
</evidence>
<dbReference type="Proteomes" id="UP001516400">
    <property type="component" value="Unassembled WGS sequence"/>
</dbReference>
<dbReference type="EC" id="2.3.2.27" evidence="1"/>
<comment type="subunit">
    <text evidence="1">Component of the ribosome quality control complex (RQC).</text>
</comment>
<feature type="domain" description="E3 ubiquitin-protein ligase listerin N-terminal" evidence="3">
    <location>
        <begin position="63"/>
        <end position="371"/>
    </location>
</feature>
<name>A0ABD2NP20_9CUCU</name>
<dbReference type="PANTHER" id="PTHR12389">
    <property type="entry name" value="ZINC FINGER PROTEIN 294"/>
    <property type="match status" value="1"/>
</dbReference>
<dbReference type="SUPFAM" id="SSF48371">
    <property type="entry name" value="ARM repeat"/>
    <property type="match status" value="1"/>
</dbReference>
<proteinExistence type="inferred from homology"/>
<keyword evidence="5" id="KW-1185">Reference proteome</keyword>
<dbReference type="InterPro" id="IPR054476">
    <property type="entry name" value="Ltn1_N"/>
</dbReference>
<keyword evidence="1" id="KW-0863">Zinc-finger</keyword>
<sequence length="859" mass="97580">MGGKNKQAQRTKNNARPSSSGRSAELLGNNVPQFAGFGGIKETGFIMPTFSLPSTDEMELEIDTTFLLVFKKMNKKDTTTKLKALQEFAELVKNSDGEAVKAVLPFWPRLYNVFATDSEHKVREATHIAHNEVVQKVKRNLAPYLKQIIAPWFISQYDTYPPAASAASASFNAAFPEKKVEEAIAFCNQEILNYIHDNLFILTPQTVCDQKHNTREDAVAKYERVLLSSLLGYSLYLKKIQKDKIESSAELNKKIISSSKFWKYAKHNLTVIRAAWFEVLTALFQKAPFLLENEEGHVTSATLGNIDESDPVVLPLVWQNVLLAISSIKEWWTKVNIDKLMMPKLWKVLKEGGQGNAAVIYPNLLPLLSNLTPIVDENTFYSNFFQSLCLGLKQKSVISSKSESTAVSTSLIECLRFVIMKNESNTILCEKLIKSHLISTLEWCLLENQSCYKTIFNQTASLAQYWSRNNTSENPNYSRYLNYFWTNVDSLFQGVLLNLDSFESEKICNISDRQIEFLQSLKHTAKVKKTLKVKFDADDKLAGSSQSKDSLGHPDELYIKSLTNLVFKICEAYVKIIDDKKSKELLDHMVVLIQEFNSKSFFIHISKEMGSSEDDGVMAIFRNLLKNWLQCESLLCKSLIDLIFLMFEYLDDRDKNVVLESVDAISNEDCLGWCLEKALSHQHNKDPLIQRWLISDKVSELLVRIVEREIADECPSNLSALLKLAITENEMEELYVSKQAVSRILEKLKEPLLNPNEYLISIDSCASLASYLSAIVYTEKLLLTFNDELLLALVRLSCNTNIDSDYLSCDTVWEVQTAWQDAFTVLSASLPLDELERILAKIVLIIQKTLEENNIDAKN</sequence>
<evidence type="ECO:0000256" key="2">
    <source>
        <dbReference type="SAM" id="MobiDB-lite"/>
    </source>
</evidence>